<evidence type="ECO:0000256" key="1">
    <source>
        <dbReference type="ARBA" id="ARBA00010923"/>
    </source>
</evidence>
<dbReference type="AlphaFoldDB" id="A0A967B762"/>
<sequence length="418" mass="45292">MSEVPAGWSESALGDVCDVVSGATPKTGVAEFWGGDIAWLTPADMSRDRSQTLHGGERGLTEAGLRSCSARLVPPGSVIVSSRAPVGYVAIAGREMCTNQGCKTAVPPEFIEPKYLYWHMLAAKPDLESRASGTTFKEISAKRFAETRLRWPDRSEQRRIVEVLEDHLSRLDAAADYVSAATARLSNLDEASLRQQLAHVAFEQVPFGEALSIPLSNGRSVPTREGGFPVLRLTALQPAGVDLSARKGGAWSEDDARPFLVAKDDYLIARGNGSIRLVGRGSLVRSDPDPIAFPDTAIRARPNEATLSTEYLDLVWNSRSVRRQIESMARTTAGIYKVNQKQLASVLLPVPSLRDQAAITERLTESREQAAGLANSIALAQRRTLSLRRSILAAAFCGKLTGRHTDDEAVEELAEAMA</sequence>
<accession>A0A967B762</accession>
<dbReference type="Pfam" id="PF01420">
    <property type="entry name" value="Methylase_S"/>
    <property type="match status" value="1"/>
</dbReference>
<comment type="similarity">
    <text evidence="1">Belongs to the type-I restriction system S methylase family.</text>
</comment>
<dbReference type="Proteomes" id="UP000744769">
    <property type="component" value="Unassembled WGS sequence"/>
</dbReference>
<evidence type="ECO:0000259" key="4">
    <source>
        <dbReference type="Pfam" id="PF01420"/>
    </source>
</evidence>
<evidence type="ECO:0000256" key="3">
    <source>
        <dbReference type="ARBA" id="ARBA00023125"/>
    </source>
</evidence>
<dbReference type="PANTHER" id="PTHR30408">
    <property type="entry name" value="TYPE-1 RESTRICTION ENZYME ECOKI SPECIFICITY PROTEIN"/>
    <property type="match status" value="1"/>
</dbReference>
<feature type="domain" description="Type I restriction modification DNA specificity" evidence="4">
    <location>
        <begin position="5"/>
        <end position="169"/>
    </location>
</feature>
<name>A0A967B762_9MICO</name>
<dbReference type="InterPro" id="IPR044946">
    <property type="entry name" value="Restrct_endonuc_typeI_TRD_sf"/>
</dbReference>
<dbReference type="InterPro" id="IPR000055">
    <property type="entry name" value="Restrct_endonuc_typeI_TRD"/>
</dbReference>
<protein>
    <recommendedName>
        <fullName evidence="4">Type I restriction modification DNA specificity domain-containing protein</fullName>
    </recommendedName>
</protein>
<evidence type="ECO:0000313" key="6">
    <source>
        <dbReference type="Proteomes" id="UP000744769"/>
    </source>
</evidence>
<dbReference type="GO" id="GO:0003677">
    <property type="term" value="F:DNA binding"/>
    <property type="evidence" value="ECO:0007669"/>
    <property type="project" value="UniProtKB-KW"/>
</dbReference>
<dbReference type="InterPro" id="IPR052021">
    <property type="entry name" value="Type-I_RS_S_subunit"/>
</dbReference>
<dbReference type="EMBL" id="JAAOIV010000010">
    <property type="protein sequence ID" value="NHN56817.1"/>
    <property type="molecule type" value="Genomic_DNA"/>
</dbReference>
<dbReference type="CDD" id="cd17261">
    <property type="entry name" value="RMtype1_S_EcoKI-TRD2-CR2_like"/>
    <property type="match status" value="1"/>
</dbReference>
<comment type="caution">
    <text evidence="5">The sequence shown here is derived from an EMBL/GenBank/DDBJ whole genome shotgun (WGS) entry which is preliminary data.</text>
</comment>
<keyword evidence="3" id="KW-0238">DNA-binding</keyword>
<evidence type="ECO:0000256" key="2">
    <source>
        <dbReference type="ARBA" id="ARBA00022747"/>
    </source>
</evidence>
<keyword evidence="2" id="KW-0680">Restriction system</keyword>
<dbReference type="Gene3D" id="3.90.220.20">
    <property type="entry name" value="DNA methylase specificity domains"/>
    <property type="match status" value="2"/>
</dbReference>
<dbReference type="GO" id="GO:0009307">
    <property type="term" value="P:DNA restriction-modification system"/>
    <property type="evidence" value="ECO:0007669"/>
    <property type="project" value="UniProtKB-KW"/>
</dbReference>
<dbReference type="SUPFAM" id="SSF116734">
    <property type="entry name" value="DNA methylase specificity domain"/>
    <property type="match status" value="2"/>
</dbReference>
<reference evidence="5" key="1">
    <citation type="submission" date="2020-03" db="EMBL/GenBank/DDBJ databases">
        <title>Draft sequencing of Calidifontibacter sp. DB0510.</title>
        <authorList>
            <person name="Kim D.-U."/>
        </authorList>
    </citation>
    <scope>NUCLEOTIDE SEQUENCE</scope>
    <source>
        <strain evidence="5">DB0510</strain>
    </source>
</reference>
<organism evidence="5 6">
    <name type="scientific">Metallococcus carri</name>
    <dbReference type="NCBI Taxonomy" id="1656884"/>
    <lineage>
        <taxon>Bacteria</taxon>
        <taxon>Bacillati</taxon>
        <taxon>Actinomycetota</taxon>
        <taxon>Actinomycetes</taxon>
        <taxon>Micrococcales</taxon>
        <taxon>Dermacoccaceae</taxon>
        <taxon>Metallococcus</taxon>
    </lineage>
</organism>
<dbReference type="PANTHER" id="PTHR30408:SF12">
    <property type="entry name" value="TYPE I RESTRICTION ENZYME MJAVIII SPECIFICITY SUBUNIT"/>
    <property type="match status" value="1"/>
</dbReference>
<dbReference type="CDD" id="cd17273">
    <property type="entry name" value="RMtype1_S_EcoJA69PI-TRD1-CR1_like"/>
    <property type="match status" value="1"/>
</dbReference>
<proteinExistence type="inferred from homology"/>
<dbReference type="RefSeq" id="WP_166197476.1">
    <property type="nucleotide sequence ID" value="NZ_JAAOIV010000010.1"/>
</dbReference>
<keyword evidence="6" id="KW-1185">Reference proteome</keyword>
<gene>
    <name evidence="5" type="ORF">G9U51_13640</name>
</gene>
<evidence type="ECO:0000313" key="5">
    <source>
        <dbReference type="EMBL" id="NHN56817.1"/>
    </source>
</evidence>